<dbReference type="PANTHER" id="PTHR43790:SF3">
    <property type="entry name" value="D-ALLOSE IMPORT ATP-BINDING PROTEIN ALSA-RELATED"/>
    <property type="match status" value="1"/>
</dbReference>
<dbReference type="PROSITE" id="PS00211">
    <property type="entry name" value="ABC_TRANSPORTER_1"/>
    <property type="match status" value="1"/>
</dbReference>
<dbReference type="SUPFAM" id="SSF52540">
    <property type="entry name" value="P-loop containing nucleoside triphosphate hydrolases"/>
    <property type="match status" value="2"/>
</dbReference>
<accession>F7Y4P4</accession>
<comment type="similarity">
    <text evidence="1">Belongs to the ABC transporter superfamily.</text>
</comment>
<keyword evidence="9" id="KW-0472">Membrane</keyword>
<dbReference type="InterPro" id="IPR050107">
    <property type="entry name" value="ABC_carbohydrate_import_ATPase"/>
</dbReference>
<dbReference type="eggNOG" id="COG1129">
    <property type="taxonomic scope" value="Bacteria"/>
</dbReference>
<feature type="domain" description="ABC transporter" evidence="10">
    <location>
        <begin position="37"/>
        <end position="273"/>
    </location>
</feature>
<dbReference type="Proteomes" id="UP000001623">
    <property type="component" value="Chromosome"/>
</dbReference>
<evidence type="ECO:0000256" key="1">
    <source>
        <dbReference type="ARBA" id="ARBA00005417"/>
    </source>
</evidence>
<evidence type="ECO:0000256" key="9">
    <source>
        <dbReference type="ARBA" id="ARBA00023136"/>
    </source>
</evidence>
<dbReference type="Pfam" id="PF00005">
    <property type="entry name" value="ABC_tran"/>
    <property type="match status" value="2"/>
</dbReference>
<dbReference type="CDD" id="cd03215">
    <property type="entry name" value="ABC_Carb_Monos_II"/>
    <property type="match status" value="1"/>
</dbReference>
<dbReference type="InterPro" id="IPR027417">
    <property type="entry name" value="P-loop_NTPase"/>
</dbReference>
<gene>
    <name evidence="11" type="ordered locus">Mesop_4011</name>
</gene>
<dbReference type="HOGENOM" id="CLU_000604_92_0_5"/>
<proteinExistence type="inferred from homology"/>
<evidence type="ECO:0000256" key="8">
    <source>
        <dbReference type="ARBA" id="ARBA00022967"/>
    </source>
</evidence>
<dbReference type="KEGG" id="mop:Mesop_4011"/>
<evidence type="ECO:0000256" key="3">
    <source>
        <dbReference type="ARBA" id="ARBA00022475"/>
    </source>
</evidence>
<dbReference type="CDD" id="cd03216">
    <property type="entry name" value="ABC_Carb_Monos_I"/>
    <property type="match status" value="1"/>
</dbReference>
<dbReference type="Gene3D" id="3.40.50.300">
    <property type="entry name" value="P-loop containing nucleotide triphosphate hydrolases"/>
    <property type="match status" value="2"/>
</dbReference>
<keyword evidence="8" id="KW-1278">Translocase</keyword>
<keyword evidence="4" id="KW-0762">Sugar transport</keyword>
<dbReference type="InterPro" id="IPR017871">
    <property type="entry name" value="ABC_transporter-like_CS"/>
</dbReference>
<evidence type="ECO:0000256" key="4">
    <source>
        <dbReference type="ARBA" id="ARBA00022597"/>
    </source>
</evidence>
<evidence type="ECO:0000256" key="2">
    <source>
        <dbReference type="ARBA" id="ARBA00022448"/>
    </source>
</evidence>
<evidence type="ECO:0000256" key="7">
    <source>
        <dbReference type="ARBA" id="ARBA00022840"/>
    </source>
</evidence>
<dbReference type="PANTHER" id="PTHR43790">
    <property type="entry name" value="CARBOHYDRATE TRANSPORT ATP-BINDING PROTEIN MG119-RELATED"/>
    <property type="match status" value="1"/>
</dbReference>
<keyword evidence="3" id="KW-1003">Cell membrane</keyword>
<evidence type="ECO:0000313" key="11">
    <source>
        <dbReference type="EMBL" id="AEH88447.1"/>
    </source>
</evidence>
<dbReference type="GO" id="GO:0016887">
    <property type="term" value="F:ATP hydrolysis activity"/>
    <property type="evidence" value="ECO:0007669"/>
    <property type="project" value="InterPro"/>
</dbReference>
<feature type="domain" description="ABC transporter" evidence="10">
    <location>
        <begin position="287"/>
        <end position="532"/>
    </location>
</feature>
<sequence length="537" mass="57699">MRGHLVRASSIRANACRPEVRSPAIEDMTEHPALPAIEIDGIGKAFGPTVALDGVSFRIAPGSVHALLGENGAGKSTLVKLLSGLVRPSAGHVRVFGKEIGYGAPRAAHALGVQTAFQEMTLVRDLSVLDNMLMPYAPIGISGLIRRAAARKAVRRHIDELGFSVDLDAEVGELELSVRQKIEIARAVYRKPRILLLDEPTSTLAGRDVEWLGDIIARLKAAGTTIVFITHRMREVRAFCDTLTILRNGRHIVTAPVADVSDADVIEKIIGRSIEQTFPPKPDGAQAFGPPVLGVRDLKVGRKLDGASFDLRRGEILGIAGLQGMGQQDLFLACFGMAEITRGDVLVDGRKVWLGSPADALLPNMAIGLVPEDRKSEGLFLKLPGSQNATLPVVSRFTRFGLVDAVAEARSVEAAFATVEVDRRALWTRAGAFSGGNQQKIAIAKWLVAQSRILLLFDPTRGIDVGTKHELYVMMRNYVAAGGSILLHSTEIPELVHQCDRVLVLYDGRIAAELEGDAIAEPAIMRPALGHGGDIAA</sequence>
<keyword evidence="6" id="KW-0547">Nucleotide-binding</keyword>
<dbReference type="SMART" id="SM00382">
    <property type="entry name" value="AAA"/>
    <property type="match status" value="1"/>
</dbReference>
<dbReference type="GO" id="GO:0005524">
    <property type="term" value="F:ATP binding"/>
    <property type="evidence" value="ECO:0007669"/>
    <property type="project" value="UniProtKB-KW"/>
</dbReference>
<reference evidence="11 12" key="1">
    <citation type="submission" date="2010-10" db="EMBL/GenBank/DDBJ databases">
        <title>Complete sequence of Mesorhizobium opportunistum WSM2075.</title>
        <authorList>
            <consortium name="US DOE Joint Genome Institute"/>
            <person name="Lucas S."/>
            <person name="Copeland A."/>
            <person name="Lapidus A."/>
            <person name="Cheng J.-F."/>
            <person name="Bruce D."/>
            <person name="Goodwin L."/>
            <person name="Pitluck S."/>
            <person name="Chertkov O."/>
            <person name="Misra M."/>
            <person name="Detter J.C."/>
            <person name="Han C."/>
            <person name="Tapia R."/>
            <person name="Land M."/>
            <person name="Hauser L."/>
            <person name="Kyrpides N."/>
            <person name="Ovchinnikova G."/>
            <person name="Mavrommatis K.M."/>
            <person name="Tiwari R.P."/>
            <person name="Howieson J.G."/>
            <person name="O'Hara G.W."/>
            <person name="Nandasena K.G."/>
            <person name="Woyke T."/>
        </authorList>
    </citation>
    <scope>NUCLEOTIDE SEQUENCE [LARGE SCALE GENOMIC DNA]</scope>
    <source>
        <strain evidence="12">LMG 24607 / HAMBI 3007 / WSM2075</strain>
    </source>
</reference>
<dbReference type="InterPro" id="IPR003593">
    <property type="entry name" value="AAA+_ATPase"/>
</dbReference>
<evidence type="ECO:0000313" key="12">
    <source>
        <dbReference type="Proteomes" id="UP000001623"/>
    </source>
</evidence>
<evidence type="ECO:0000256" key="6">
    <source>
        <dbReference type="ARBA" id="ARBA00022741"/>
    </source>
</evidence>
<keyword evidence="2" id="KW-0813">Transport</keyword>
<dbReference type="AlphaFoldDB" id="F7Y4P4"/>
<dbReference type="EMBL" id="CP002279">
    <property type="protein sequence ID" value="AEH88447.1"/>
    <property type="molecule type" value="Genomic_DNA"/>
</dbReference>
<name>F7Y4P4_MESOW</name>
<evidence type="ECO:0000259" key="10">
    <source>
        <dbReference type="PROSITE" id="PS50893"/>
    </source>
</evidence>
<protein>
    <submittedName>
        <fullName evidence="11">ABC transporter related protein</fullName>
    </submittedName>
</protein>
<dbReference type="STRING" id="536019.Mesop_4011"/>
<keyword evidence="5" id="KW-0677">Repeat</keyword>
<evidence type="ECO:0000256" key="5">
    <source>
        <dbReference type="ARBA" id="ARBA00022737"/>
    </source>
</evidence>
<organism evidence="11 12">
    <name type="scientific">Mesorhizobium opportunistum (strain LMG 24607 / HAMBI 3007 / WSM2075)</name>
    <dbReference type="NCBI Taxonomy" id="536019"/>
    <lineage>
        <taxon>Bacteria</taxon>
        <taxon>Pseudomonadati</taxon>
        <taxon>Pseudomonadota</taxon>
        <taxon>Alphaproteobacteria</taxon>
        <taxon>Hyphomicrobiales</taxon>
        <taxon>Phyllobacteriaceae</taxon>
        <taxon>Mesorhizobium</taxon>
    </lineage>
</organism>
<dbReference type="InterPro" id="IPR003439">
    <property type="entry name" value="ABC_transporter-like_ATP-bd"/>
</dbReference>
<keyword evidence="7" id="KW-0067">ATP-binding</keyword>
<dbReference type="PROSITE" id="PS50893">
    <property type="entry name" value="ABC_TRANSPORTER_2"/>
    <property type="match status" value="2"/>
</dbReference>